<dbReference type="InterPro" id="IPR010496">
    <property type="entry name" value="AL/BT2_dom"/>
</dbReference>
<feature type="chain" id="PRO_5046217956" evidence="1">
    <location>
        <begin position="27"/>
        <end position="271"/>
    </location>
</feature>
<comment type="caution">
    <text evidence="3">The sequence shown here is derived from an EMBL/GenBank/DDBJ whole genome shotgun (WGS) entry which is preliminary data.</text>
</comment>
<protein>
    <submittedName>
        <fullName evidence="3">DUF1080 domain-containing protein</fullName>
    </submittedName>
</protein>
<evidence type="ECO:0000259" key="2">
    <source>
        <dbReference type="Pfam" id="PF06439"/>
    </source>
</evidence>
<evidence type="ECO:0000313" key="3">
    <source>
        <dbReference type="EMBL" id="GAA4305759.1"/>
    </source>
</evidence>
<dbReference type="PROSITE" id="PS51257">
    <property type="entry name" value="PROKAR_LIPOPROTEIN"/>
    <property type="match status" value="1"/>
</dbReference>
<feature type="signal peptide" evidence="1">
    <location>
        <begin position="1"/>
        <end position="26"/>
    </location>
</feature>
<organism evidence="3 4">
    <name type="scientific">Compostibacter hankyongensis</name>
    <dbReference type="NCBI Taxonomy" id="1007089"/>
    <lineage>
        <taxon>Bacteria</taxon>
        <taxon>Pseudomonadati</taxon>
        <taxon>Bacteroidota</taxon>
        <taxon>Chitinophagia</taxon>
        <taxon>Chitinophagales</taxon>
        <taxon>Chitinophagaceae</taxon>
        <taxon>Compostibacter</taxon>
    </lineage>
</organism>
<dbReference type="Proteomes" id="UP001501207">
    <property type="component" value="Unassembled WGS sequence"/>
</dbReference>
<feature type="domain" description="3-keto-alpha-glucoside-1,2-lyase/3-keto-2-hydroxy-glucal hydratase" evidence="2">
    <location>
        <begin position="51"/>
        <end position="269"/>
    </location>
</feature>
<name>A0ABP8FK76_9BACT</name>
<sequence>MLKRYVKHIPLAFGLAALVLGGCNSAGNNGAAGDADSSGAGDSAAGAAESGFVSLFDGQTLNGWKGDTAVWRAENGEIIGEVTESSTPLKANSFLIWQGGTPGDFELTAEFKLSPESNSGIQYRSDEVDGVPFALKGYQADMDGANNYTGQNYEERKRTTLAYRGQKTTLPPYGGGDLRSGIKNNAWTAAVVDGSLGSSDSLKTLIKADDWNTCRIVAKGNHLQHYINGVLMSDVTDNDTVNGKTSGLIGIQIHAGHPMKVEYRNIMLKQD</sequence>
<dbReference type="Gene3D" id="2.60.120.560">
    <property type="entry name" value="Exo-inulinase, domain 1"/>
    <property type="match status" value="1"/>
</dbReference>
<gene>
    <name evidence="3" type="ORF">GCM10023143_11240</name>
</gene>
<reference evidence="4" key="1">
    <citation type="journal article" date="2019" name="Int. J. Syst. Evol. Microbiol.">
        <title>The Global Catalogue of Microorganisms (GCM) 10K type strain sequencing project: providing services to taxonomists for standard genome sequencing and annotation.</title>
        <authorList>
            <consortium name="The Broad Institute Genomics Platform"/>
            <consortium name="The Broad Institute Genome Sequencing Center for Infectious Disease"/>
            <person name="Wu L."/>
            <person name="Ma J."/>
        </authorList>
    </citation>
    <scope>NUCLEOTIDE SEQUENCE [LARGE SCALE GENOMIC DNA]</scope>
    <source>
        <strain evidence="4">JCM 17664</strain>
    </source>
</reference>
<proteinExistence type="predicted"/>
<evidence type="ECO:0000313" key="4">
    <source>
        <dbReference type="Proteomes" id="UP001501207"/>
    </source>
</evidence>
<accession>A0ABP8FK76</accession>
<keyword evidence="4" id="KW-1185">Reference proteome</keyword>
<evidence type="ECO:0000256" key="1">
    <source>
        <dbReference type="SAM" id="SignalP"/>
    </source>
</evidence>
<keyword evidence="1" id="KW-0732">Signal</keyword>
<dbReference type="EMBL" id="BAABFN010000002">
    <property type="protein sequence ID" value="GAA4305759.1"/>
    <property type="molecule type" value="Genomic_DNA"/>
</dbReference>
<dbReference type="Pfam" id="PF06439">
    <property type="entry name" value="3keto-disac_hyd"/>
    <property type="match status" value="1"/>
</dbReference>
<dbReference type="RefSeq" id="WP_344976798.1">
    <property type="nucleotide sequence ID" value="NZ_BAABFN010000002.1"/>
</dbReference>